<accession>A0A1T4LHE6</accession>
<dbReference type="RefSeq" id="WP_085933173.1">
    <property type="nucleotide sequence ID" value="NZ_FUWJ01000001.1"/>
</dbReference>
<organism evidence="2 3">
    <name type="scientific">Enhydrobacter aerosaccus</name>
    <dbReference type="NCBI Taxonomy" id="225324"/>
    <lineage>
        <taxon>Bacteria</taxon>
        <taxon>Pseudomonadati</taxon>
        <taxon>Pseudomonadota</taxon>
        <taxon>Alphaproteobacteria</taxon>
        <taxon>Hyphomicrobiales</taxon>
        <taxon>Enhydrobacter</taxon>
    </lineage>
</organism>
<keyword evidence="1" id="KW-1133">Transmembrane helix</keyword>
<protein>
    <recommendedName>
        <fullName evidence="4">DUF4239 domain-containing protein</fullName>
    </recommendedName>
</protein>
<dbReference type="OrthoDB" id="940913at2"/>
<evidence type="ECO:0000313" key="2">
    <source>
        <dbReference type="EMBL" id="SJZ54219.1"/>
    </source>
</evidence>
<feature type="transmembrane region" description="Helical" evidence="1">
    <location>
        <begin position="12"/>
        <end position="37"/>
    </location>
</feature>
<evidence type="ECO:0008006" key="4">
    <source>
        <dbReference type="Google" id="ProtNLM"/>
    </source>
</evidence>
<feature type="transmembrane region" description="Helical" evidence="1">
    <location>
        <begin position="222"/>
        <end position="242"/>
    </location>
</feature>
<evidence type="ECO:0000313" key="3">
    <source>
        <dbReference type="Proteomes" id="UP000190092"/>
    </source>
</evidence>
<dbReference type="EMBL" id="FUWJ01000001">
    <property type="protein sequence ID" value="SJZ54219.1"/>
    <property type="molecule type" value="Genomic_DNA"/>
</dbReference>
<keyword evidence="1" id="KW-0812">Transmembrane</keyword>
<evidence type="ECO:0000256" key="1">
    <source>
        <dbReference type="SAM" id="Phobius"/>
    </source>
</evidence>
<dbReference type="InterPro" id="IPR025333">
    <property type="entry name" value="DUF4239"/>
</dbReference>
<gene>
    <name evidence="2" type="ORF">SAMN02745126_01552</name>
</gene>
<sequence>MAYLIAALAQHLNDFAILAIAAMVFGAGGVFLSYVAHHVWFNRWPVRGEEDKKVADTVQTSLLGFSAFVLALAVTNVLSNLSQVGEAAYLEAGDIASLDRELGALGNQATTARQALADYARDVAADEWPRLAKVQPTLSPIVSQDITRLWAETRRLQGDAQLVPEHIRDALDRYLGTIERARAERLAQATKSIPSIFWIIIILFVSAASFMNGRNNLHRFGMHLIVVHMAAIGMVIALIVIVDNPFRGVTSIDPSIIADALKAPAH</sequence>
<name>A0A1T4LHE6_9HYPH</name>
<dbReference type="Pfam" id="PF14023">
    <property type="entry name" value="Bestrophin-like"/>
    <property type="match status" value="1"/>
</dbReference>
<keyword evidence="1" id="KW-0472">Membrane</keyword>
<feature type="transmembrane region" description="Helical" evidence="1">
    <location>
        <begin position="192"/>
        <end position="210"/>
    </location>
</feature>
<reference evidence="3" key="1">
    <citation type="submission" date="2017-02" db="EMBL/GenBank/DDBJ databases">
        <authorList>
            <person name="Varghese N."/>
            <person name="Submissions S."/>
        </authorList>
    </citation>
    <scope>NUCLEOTIDE SEQUENCE [LARGE SCALE GENOMIC DNA]</scope>
    <source>
        <strain evidence="3">ATCC 27094</strain>
    </source>
</reference>
<proteinExistence type="predicted"/>
<keyword evidence="3" id="KW-1185">Reference proteome</keyword>
<dbReference type="AlphaFoldDB" id="A0A1T4LHE6"/>
<dbReference type="Proteomes" id="UP000190092">
    <property type="component" value="Unassembled WGS sequence"/>
</dbReference>